<dbReference type="STRING" id="1537102.L0AWJ7"/>
<dbReference type="InterPro" id="IPR000558">
    <property type="entry name" value="Histone_H2B"/>
</dbReference>
<dbReference type="SUPFAM" id="SSF47113">
    <property type="entry name" value="Histone-fold"/>
    <property type="match status" value="1"/>
</dbReference>
<comment type="subcellular location">
    <subcellularLocation>
        <location evidence="3">Chromosome</location>
    </subcellularLocation>
    <subcellularLocation>
        <location evidence="2 10">Nucleus</location>
    </subcellularLocation>
</comment>
<dbReference type="InterPro" id="IPR007125">
    <property type="entry name" value="H2A/H2B/H3"/>
</dbReference>
<dbReference type="GO" id="GO:0000786">
    <property type="term" value="C:nucleosome"/>
    <property type="evidence" value="ECO:0007669"/>
    <property type="project" value="UniProtKB-KW"/>
</dbReference>
<dbReference type="RefSeq" id="XP_004829628.1">
    <property type="nucleotide sequence ID" value="XM_004829571.1"/>
</dbReference>
<dbReference type="PRINTS" id="PR00621">
    <property type="entry name" value="HISTONEH2B"/>
</dbReference>
<proteinExistence type="inferred from homology"/>
<feature type="domain" description="Core Histone H2A/H2B/H3" evidence="11">
    <location>
        <begin position="21"/>
        <end position="97"/>
    </location>
</feature>
<gene>
    <name evidence="12" type="ORF">BEWA_028110</name>
</gene>
<accession>L0AWJ7</accession>
<evidence type="ECO:0000256" key="5">
    <source>
        <dbReference type="ARBA" id="ARBA00011538"/>
    </source>
</evidence>
<comment type="function">
    <text evidence="1">Core component of nucleosome. Nucleosomes wrap and compact DNA into chromatin, limiting DNA accessibility to the cellular machineries which require DNA as a template. Histones thereby play a central role in transcription regulation, DNA repair, DNA replication and chromosomal stability. DNA accessibility is regulated via a complex set of post-translational modifications of histones, also called histone code, and nucleosome remodeling.</text>
</comment>
<name>L0AWJ7_THEEQ</name>
<dbReference type="InterPro" id="IPR009072">
    <property type="entry name" value="Histone-fold"/>
</dbReference>
<evidence type="ECO:0000256" key="7">
    <source>
        <dbReference type="ARBA" id="ARBA00023125"/>
    </source>
</evidence>
<dbReference type="CDD" id="cd22910">
    <property type="entry name" value="HFD_H2B"/>
    <property type="match status" value="1"/>
</dbReference>
<dbReference type="EMBL" id="CP001669">
    <property type="protein sequence ID" value="AFZ79962.1"/>
    <property type="molecule type" value="Genomic_DNA"/>
</dbReference>
<organism evidence="12 13">
    <name type="scientific">Theileria equi strain WA</name>
    <dbReference type="NCBI Taxonomy" id="1537102"/>
    <lineage>
        <taxon>Eukaryota</taxon>
        <taxon>Sar</taxon>
        <taxon>Alveolata</taxon>
        <taxon>Apicomplexa</taxon>
        <taxon>Aconoidasida</taxon>
        <taxon>Piroplasmida</taxon>
        <taxon>Theileriidae</taxon>
        <taxon>Theileria</taxon>
    </lineage>
</organism>
<keyword evidence="7 10" id="KW-0238">DNA-binding</keyword>
<dbReference type="PANTHER" id="PTHR23428">
    <property type="entry name" value="HISTONE H2B"/>
    <property type="match status" value="1"/>
</dbReference>
<reference evidence="12 13" key="1">
    <citation type="journal article" date="2012" name="BMC Genomics">
        <title>Comparative genomic analysis and phylogenetic position of Theileria equi.</title>
        <authorList>
            <person name="Kappmeyer L.S."/>
            <person name="Thiagarajan M."/>
            <person name="Herndon D.R."/>
            <person name="Ramsay J.D."/>
            <person name="Caler E."/>
            <person name="Djikeng A."/>
            <person name="Gillespie J.J."/>
            <person name="Lau A.O."/>
            <person name="Roalson E.H."/>
            <person name="Silva J.C."/>
            <person name="Silva M.G."/>
            <person name="Suarez C.E."/>
            <person name="Ueti M.W."/>
            <person name="Nene V.M."/>
            <person name="Mealey R.H."/>
            <person name="Knowles D.P."/>
            <person name="Brayton K.A."/>
        </authorList>
    </citation>
    <scope>NUCLEOTIDE SEQUENCE [LARGE SCALE GENOMIC DNA]</scope>
    <source>
        <strain evidence="12 13">WA</strain>
    </source>
</reference>
<dbReference type="VEuPathDB" id="PiroplasmaDB:BEWA_028110"/>
<dbReference type="GeneID" id="15805872"/>
<dbReference type="GO" id="GO:0003677">
    <property type="term" value="F:DNA binding"/>
    <property type="evidence" value="ECO:0007669"/>
    <property type="project" value="UniProtKB-KW"/>
</dbReference>
<dbReference type="GO" id="GO:0030527">
    <property type="term" value="F:structural constituent of chromatin"/>
    <property type="evidence" value="ECO:0007669"/>
    <property type="project" value="InterPro"/>
</dbReference>
<keyword evidence="13" id="KW-1185">Reference proteome</keyword>
<dbReference type="KEGG" id="beq:BEWA_028110"/>
<evidence type="ECO:0000313" key="13">
    <source>
        <dbReference type="Proteomes" id="UP000031512"/>
    </source>
</evidence>
<dbReference type="eggNOG" id="KOG1744">
    <property type="taxonomic scope" value="Eukaryota"/>
</dbReference>
<dbReference type="InterPro" id="IPR055333">
    <property type="entry name" value="HISTONE_H2B_site"/>
</dbReference>
<evidence type="ECO:0000313" key="12">
    <source>
        <dbReference type="EMBL" id="AFZ79962.1"/>
    </source>
</evidence>
<dbReference type="GO" id="GO:0046982">
    <property type="term" value="F:protein heterodimerization activity"/>
    <property type="evidence" value="ECO:0007669"/>
    <property type="project" value="InterPro"/>
</dbReference>
<keyword evidence="9 10" id="KW-0544">Nucleosome core</keyword>
<evidence type="ECO:0000256" key="10">
    <source>
        <dbReference type="RuleBase" id="RU000451"/>
    </source>
</evidence>
<evidence type="ECO:0000256" key="6">
    <source>
        <dbReference type="ARBA" id="ARBA00022454"/>
    </source>
</evidence>
<dbReference type="Proteomes" id="UP000031512">
    <property type="component" value="Chromosome 1"/>
</dbReference>
<dbReference type="Gene3D" id="1.10.20.10">
    <property type="entry name" value="Histone, subunit A"/>
    <property type="match status" value="1"/>
</dbReference>
<dbReference type="GO" id="GO:0005634">
    <property type="term" value="C:nucleus"/>
    <property type="evidence" value="ECO:0007669"/>
    <property type="project" value="UniProtKB-SubCell"/>
</dbReference>
<comment type="subunit">
    <text evidence="5 10">The nucleosome is a histone octamer containing two molecules each of H2A, H2B, H3 and H4 assembled in one H3-H4 heterotetramer and two H2A-H2B heterodimers. The octamer wraps approximately 147 bp of DNA.</text>
</comment>
<dbReference type="SMART" id="SM00427">
    <property type="entry name" value="H2B"/>
    <property type="match status" value="1"/>
</dbReference>
<evidence type="ECO:0000256" key="1">
    <source>
        <dbReference type="ARBA" id="ARBA00002001"/>
    </source>
</evidence>
<keyword evidence="6 10" id="KW-0158">Chromosome</keyword>
<dbReference type="AlphaFoldDB" id="L0AWJ7"/>
<dbReference type="OrthoDB" id="1166527at2759"/>
<evidence type="ECO:0000256" key="9">
    <source>
        <dbReference type="ARBA" id="ARBA00023269"/>
    </source>
</evidence>
<sequence>MSGKVPSTKSQAAKKTAGKTLGIRYRRKKRIESFALYIYKVLKQVHPETGVSKKSMSIMNSFINDIFDRLALEATRLIRYNKKSTLSSREIQTAVRLLLPGELAKHAVSEGTKAVTKYTTSGV</sequence>
<protein>
    <recommendedName>
        <fullName evidence="10">Histone H2B</fullName>
    </recommendedName>
</protein>
<evidence type="ECO:0000256" key="4">
    <source>
        <dbReference type="ARBA" id="ARBA00006846"/>
    </source>
</evidence>
<dbReference type="FunFam" id="1.10.20.10:FF:000016">
    <property type="entry name" value="Histone H2B"/>
    <property type="match status" value="1"/>
</dbReference>
<evidence type="ECO:0000256" key="2">
    <source>
        <dbReference type="ARBA" id="ARBA00004123"/>
    </source>
</evidence>
<keyword evidence="8 10" id="KW-0539">Nucleus</keyword>
<evidence type="ECO:0000256" key="8">
    <source>
        <dbReference type="ARBA" id="ARBA00023242"/>
    </source>
</evidence>
<evidence type="ECO:0000256" key="3">
    <source>
        <dbReference type="ARBA" id="ARBA00004286"/>
    </source>
</evidence>
<dbReference type="PROSITE" id="PS00357">
    <property type="entry name" value="HISTONE_H2B"/>
    <property type="match status" value="1"/>
</dbReference>
<dbReference type="Pfam" id="PF00125">
    <property type="entry name" value="Histone"/>
    <property type="match status" value="1"/>
</dbReference>
<evidence type="ECO:0000259" key="11">
    <source>
        <dbReference type="Pfam" id="PF00125"/>
    </source>
</evidence>
<comment type="similarity">
    <text evidence="4 10">Belongs to the histone H2B family.</text>
</comment>